<accession>A0AAV4UE42</accession>
<evidence type="ECO:0000313" key="2">
    <source>
        <dbReference type="Proteomes" id="UP001054945"/>
    </source>
</evidence>
<organism evidence="1 2">
    <name type="scientific">Caerostris extrusa</name>
    <name type="common">Bark spider</name>
    <name type="synonym">Caerostris bankana</name>
    <dbReference type="NCBI Taxonomy" id="172846"/>
    <lineage>
        <taxon>Eukaryota</taxon>
        <taxon>Metazoa</taxon>
        <taxon>Ecdysozoa</taxon>
        <taxon>Arthropoda</taxon>
        <taxon>Chelicerata</taxon>
        <taxon>Arachnida</taxon>
        <taxon>Araneae</taxon>
        <taxon>Araneomorphae</taxon>
        <taxon>Entelegynae</taxon>
        <taxon>Araneoidea</taxon>
        <taxon>Araneidae</taxon>
        <taxon>Caerostris</taxon>
    </lineage>
</organism>
<sequence length="97" mass="11117">MSYLSSERDSQASRRFSQLLILKFLRNLLKKLLTIVRKMAISWSMDVMDVKSGGSAFVDILFRAKAGDIASIKNKYPDLYLRYKTNILSSYSEVNLS</sequence>
<keyword evidence="2" id="KW-1185">Reference proteome</keyword>
<dbReference type="EMBL" id="BPLR01012719">
    <property type="protein sequence ID" value="GIY56042.1"/>
    <property type="molecule type" value="Genomic_DNA"/>
</dbReference>
<proteinExistence type="predicted"/>
<evidence type="ECO:0000313" key="1">
    <source>
        <dbReference type="EMBL" id="GIY56042.1"/>
    </source>
</evidence>
<dbReference type="Proteomes" id="UP001054945">
    <property type="component" value="Unassembled WGS sequence"/>
</dbReference>
<dbReference type="AlphaFoldDB" id="A0AAV4UE42"/>
<name>A0AAV4UE42_CAEEX</name>
<comment type="caution">
    <text evidence="1">The sequence shown here is derived from an EMBL/GenBank/DDBJ whole genome shotgun (WGS) entry which is preliminary data.</text>
</comment>
<gene>
    <name evidence="1" type="ORF">CEXT_193521</name>
</gene>
<protein>
    <submittedName>
        <fullName evidence="1">Uncharacterized protein</fullName>
    </submittedName>
</protein>
<reference evidence="1 2" key="1">
    <citation type="submission" date="2021-06" db="EMBL/GenBank/DDBJ databases">
        <title>Caerostris extrusa draft genome.</title>
        <authorList>
            <person name="Kono N."/>
            <person name="Arakawa K."/>
        </authorList>
    </citation>
    <scope>NUCLEOTIDE SEQUENCE [LARGE SCALE GENOMIC DNA]</scope>
</reference>